<dbReference type="InterPro" id="IPR008979">
    <property type="entry name" value="Galactose-bd-like_sf"/>
</dbReference>
<feature type="domain" description="Cytochrome c" evidence="5">
    <location>
        <begin position="1045"/>
        <end position="1182"/>
    </location>
</feature>
<evidence type="ECO:0000259" key="5">
    <source>
        <dbReference type="PROSITE" id="PS51007"/>
    </source>
</evidence>
<dbReference type="InterPro" id="IPR011042">
    <property type="entry name" value="6-blade_b-propeller_TolB-like"/>
</dbReference>
<dbReference type="GO" id="GO:0020037">
    <property type="term" value="F:heme binding"/>
    <property type="evidence" value="ECO:0007669"/>
    <property type="project" value="InterPro"/>
</dbReference>
<keyword evidence="1 4" id="KW-0349">Heme</keyword>
<name>A0A934VCP9_9BACT</name>
<dbReference type="Proteomes" id="UP000658278">
    <property type="component" value="Unassembled WGS sequence"/>
</dbReference>
<dbReference type="EMBL" id="JAENII010000001">
    <property type="protein sequence ID" value="MBK1825469.1"/>
    <property type="molecule type" value="Genomic_DNA"/>
</dbReference>
<reference evidence="6" key="1">
    <citation type="submission" date="2021-01" db="EMBL/GenBank/DDBJ databases">
        <title>Modified the classification status of verrucomicrobia.</title>
        <authorList>
            <person name="Feng X."/>
        </authorList>
    </citation>
    <scope>NUCLEOTIDE SEQUENCE</scope>
    <source>
        <strain evidence="6">KCTC 22201</strain>
    </source>
</reference>
<dbReference type="PANTHER" id="PTHR33546:SF1">
    <property type="entry name" value="LARGE, MULTIFUNCTIONAL SECRETED PROTEIN"/>
    <property type="match status" value="1"/>
</dbReference>
<keyword evidence="2 4" id="KW-0479">Metal-binding</keyword>
<sequence>MTWVGAAEKSLFNGRDLEGWSGDPRLWTVENGVIIGRTDEQDRAIKANTFLIYDGDVPGDFELRYKARVSASNSGVQYRSKVIDKAAWRMSGYQMDLHPKGEFLGMVYEEKGRGILCRRGEKVVVPEGGKPKVTGKLPAADADLKQWNDYRIVARGKVLRHYVNGELAIELIDEDESKRSMDGFLGLQLHKGPPMIAEFKDIVLSDLPAAEETSKRSDDDRKMTQAQPVRWIWSSRKARPNEKVFFRKEFVLPDGFEGAELIAVCDNAQRTWVNGHDLGMQMDWSRVVRHDVVGHLKPGRNVIAVEGRNEGGIAAMALKLSIVLAGGTEAELTTDDTWMVASESADGWLEPEFSMEGWRQATVVRTMGDAPWGDLMGKPGDRGAGEKGAEGRHRFAVLPGFRLEQVRKVPASEGSWVAITIAPDGRLICGDQYGKIYQLDSETGVVNPLPIPLDGIHGLLWFQDSLYVTVNESKSVKKGVYRVRSEGTGKFGKPELLKGFKGSGEHGPHSLIPSPDGQWIYFCAGNKTELPEMDRSWVPRVWDEDHLLPRRPDARGHAARTMAPGGWIARFKPDGSDWQLMGMGLRNEYDIAFNAHGDLFTYDADMEWDLGMPWYRPTRINHVVSGADMGWRNGTGKWPSYSEDSMPEVVNIGPGSPTGLLSGKGAAFPEKYQRALYALDWTFGTIHVVHLEKDGSTYHAKTEELVAGDGLPLTDAAIGKDGAMYFLTGGRRTDSAVWRVTYVGDDPVNPVAYSDKLAPELNMSQALAGLSSSDRTLRQKSRLYFEIHPKEIPSNLGRVRGKPWETIQSAIIQARLHKGARAKEMLPFLTALEFGNLELQQQLAWLRAAGLAFIRGDGATEKERISVLKTIDASYPARNDDLNAELVRMLAYLNAPGVVGRTLALMDTAPPPVAPDWLAIAERNQRYGSTVKQMLEAQPPARVIHYVYALRTVPGPWDRSERERFFNWLKRLDSKSGGKSYDGFLKDLTKQTLLTATPEEREWLKDFVPTTTKDPLADLPVAKGPGRVWTVEGVEELARKGFEGADPVHGEKMFKAALCAACHSYGGQGGAAGPELSNLGGRFTVKDLAVALIEPSQEVSDQYSFDVLTKKDGTQVVGRIKEEKDDRWIVAVNPFNFDQTVEVERGDVVKMEASPVSPMPGGLINQLNEEELRDLLAYVLGK</sequence>
<evidence type="ECO:0000313" key="7">
    <source>
        <dbReference type="Proteomes" id="UP000658278"/>
    </source>
</evidence>
<dbReference type="InterPro" id="IPR036909">
    <property type="entry name" value="Cyt_c-like_dom_sf"/>
</dbReference>
<evidence type="ECO:0000313" key="6">
    <source>
        <dbReference type="EMBL" id="MBK1825469.1"/>
    </source>
</evidence>
<dbReference type="Gene3D" id="1.10.760.10">
    <property type="entry name" value="Cytochrome c-like domain"/>
    <property type="match status" value="1"/>
</dbReference>
<keyword evidence="7" id="KW-1185">Reference proteome</keyword>
<dbReference type="Gene3D" id="2.120.10.30">
    <property type="entry name" value="TolB, C-terminal domain"/>
    <property type="match status" value="1"/>
</dbReference>
<dbReference type="SUPFAM" id="SSF46626">
    <property type="entry name" value="Cytochrome c"/>
    <property type="match status" value="1"/>
</dbReference>
<dbReference type="InterPro" id="IPR009056">
    <property type="entry name" value="Cyt_c-like_dom"/>
</dbReference>
<proteinExistence type="predicted"/>
<evidence type="ECO:0000256" key="4">
    <source>
        <dbReference type="PROSITE-ProRule" id="PRU00433"/>
    </source>
</evidence>
<dbReference type="RefSeq" id="WP_200275096.1">
    <property type="nucleotide sequence ID" value="NZ_JAENII010000001.1"/>
</dbReference>
<dbReference type="AlphaFoldDB" id="A0A934VCP9"/>
<organism evidence="6 7">
    <name type="scientific">Haloferula rosea</name>
    <dbReference type="NCBI Taxonomy" id="490093"/>
    <lineage>
        <taxon>Bacteria</taxon>
        <taxon>Pseudomonadati</taxon>
        <taxon>Verrucomicrobiota</taxon>
        <taxon>Verrucomicrobiia</taxon>
        <taxon>Verrucomicrobiales</taxon>
        <taxon>Verrucomicrobiaceae</taxon>
        <taxon>Haloferula</taxon>
    </lineage>
</organism>
<comment type="caution">
    <text evidence="6">The sequence shown here is derived from an EMBL/GenBank/DDBJ whole genome shotgun (WGS) entry which is preliminary data.</text>
</comment>
<gene>
    <name evidence="6" type="ORF">JIN81_00435</name>
</gene>
<dbReference type="Gene3D" id="2.60.120.260">
    <property type="entry name" value="Galactose-binding domain-like"/>
    <property type="match status" value="1"/>
</dbReference>
<accession>A0A934VCP9</accession>
<dbReference type="InterPro" id="IPR013427">
    <property type="entry name" value="Haem-bd_dom_put"/>
</dbReference>
<dbReference type="Pfam" id="PF00034">
    <property type="entry name" value="Cytochrom_C"/>
    <property type="match status" value="1"/>
</dbReference>
<dbReference type="InterPro" id="IPR010496">
    <property type="entry name" value="AL/BT2_dom"/>
</dbReference>
<dbReference type="SUPFAM" id="SSF49785">
    <property type="entry name" value="Galactose-binding domain-like"/>
    <property type="match status" value="1"/>
</dbReference>
<protein>
    <submittedName>
        <fullName evidence="6">DUF1080 domain-containing protein</fullName>
    </submittedName>
</protein>
<dbReference type="GO" id="GO:0046872">
    <property type="term" value="F:metal ion binding"/>
    <property type="evidence" value="ECO:0007669"/>
    <property type="project" value="UniProtKB-KW"/>
</dbReference>
<dbReference type="PANTHER" id="PTHR33546">
    <property type="entry name" value="LARGE, MULTIFUNCTIONAL SECRETED PROTEIN-RELATED"/>
    <property type="match status" value="1"/>
</dbReference>
<dbReference type="NCBIfam" id="TIGR02603">
    <property type="entry name" value="CxxCH_TIGR02603"/>
    <property type="match status" value="1"/>
</dbReference>
<dbReference type="PROSITE" id="PS51007">
    <property type="entry name" value="CYTC"/>
    <property type="match status" value="1"/>
</dbReference>
<evidence type="ECO:0000256" key="2">
    <source>
        <dbReference type="ARBA" id="ARBA00022723"/>
    </source>
</evidence>
<dbReference type="GO" id="GO:0009055">
    <property type="term" value="F:electron transfer activity"/>
    <property type="evidence" value="ECO:0007669"/>
    <property type="project" value="InterPro"/>
</dbReference>
<evidence type="ECO:0000256" key="1">
    <source>
        <dbReference type="ARBA" id="ARBA00022617"/>
    </source>
</evidence>
<dbReference type="GO" id="GO:0016787">
    <property type="term" value="F:hydrolase activity"/>
    <property type="evidence" value="ECO:0007669"/>
    <property type="project" value="InterPro"/>
</dbReference>
<dbReference type="InterPro" id="IPR011041">
    <property type="entry name" value="Quinoprot_gluc/sorb_DH_b-prop"/>
</dbReference>
<keyword evidence="3 4" id="KW-0408">Iron</keyword>
<evidence type="ECO:0000256" key="3">
    <source>
        <dbReference type="ARBA" id="ARBA00023004"/>
    </source>
</evidence>
<dbReference type="SUPFAM" id="SSF50952">
    <property type="entry name" value="Soluble quinoprotein glucose dehydrogenase"/>
    <property type="match status" value="1"/>
</dbReference>
<dbReference type="Gene3D" id="2.60.120.560">
    <property type="entry name" value="Exo-inulinase, domain 1"/>
    <property type="match status" value="1"/>
</dbReference>
<dbReference type="Pfam" id="PF06439">
    <property type="entry name" value="3keto-disac_hyd"/>
    <property type="match status" value="1"/>
</dbReference>